<proteinExistence type="predicted"/>
<sequence>MSYHCSIETITSYLAGSISSITRSNTIACFSQG</sequence>
<reference evidence="1" key="1">
    <citation type="submission" date="2014-11" db="EMBL/GenBank/DDBJ databases">
        <authorList>
            <person name="Amaro Gonzalez C."/>
        </authorList>
    </citation>
    <scope>NUCLEOTIDE SEQUENCE</scope>
</reference>
<reference evidence="1" key="2">
    <citation type="journal article" date="2015" name="Fish Shellfish Immunol.">
        <title>Early steps in the European eel (Anguilla anguilla)-Vibrio vulnificus interaction in the gills: Role of the RtxA13 toxin.</title>
        <authorList>
            <person name="Callol A."/>
            <person name="Pajuelo D."/>
            <person name="Ebbesson L."/>
            <person name="Teles M."/>
            <person name="MacKenzie S."/>
            <person name="Amaro C."/>
        </authorList>
    </citation>
    <scope>NUCLEOTIDE SEQUENCE</scope>
</reference>
<evidence type="ECO:0000313" key="1">
    <source>
        <dbReference type="EMBL" id="JAH99446.1"/>
    </source>
</evidence>
<organism evidence="1">
    <name type="scientific">Anguilla anguilla</name>
    <name type="common">European freshwater eel</name>
    <name type="synonym">Muraena anguilla</name>
    <dbReference type="NCBI Taxonomy" id="7936"/>
    <lineage>
        <taxon>Eukaryota</taxon>
        <taxon>Metazoa</taxon>
        <taxon>Chordata</taxon>
        <taxon>Craniata</taxon>
        <taxon>Vertebrata</taxon>
        <taxon>Euteleostomi</taxon>
        <taxon>Actinopterygii</taxon>
        <taxon>Neopterygii</taxon>
        <taxon>Teleostei</taxon>
        <taxon>Anguilliformes</taxon>
        <taxon>Anguillidae</taxon>
        <taxon>Anguilla</taxon>
    </lineage>
</organism>
<protein>
    <submittedName>
        <fullName evidence="1">Uncharacterized protein</fullName>
    </submittedName>
</protein>
<dbReference type="AlphaFoldDB" id="A0A0E9XAH9"/>
<name>A0A0E9XAH9_ANGAN</name>
<accession>A0A0E9XAH9</accession>
<dbReference type="EMBL" id="GBXM01009131">
    <property type="protein sequence ID" value="JAH99446.1"/>
    <property type="molecule type" value="Transcribed_RNA"/>
</dbReference>